<dbReference type="GO" id="GO:0016020">
    <property type="term" value="C:membrane"/>
    <property type="evidence" value="ECO:0007669"/>
    <property type="project" value="UniProtKB-SubCell"/>
</dbReference>
<evidence type="ECO:0000256" key="5">
    <source>
        <dbReference type="SAM" id="Phobius"/>
    </source>
</evidence>
<feature type="transmembrane region" description="Helical" evidence="5">
    <location>
        <begin position="170"/>
        <end position="189"/>
    </location>
</feature>
<evidence type="ECO:0000256" key="3">
    <source>
        <dbReference type="ARBA" id="ARBA00022989"/>
    </source>
</evidence>
<dbReference type="PANTHER" id="PTHR11863">
    <property type="entry name" value="STEROL DESATURASE"/>
    <property type="match status" value="1"/>
</dbReference>
<accession>A0A853IBS9</accession>
<dbReference type="Pfam" id="PF04116">
    <property type="entry name" value="FA_hydroxylase"/>
    <property type="match status" value="1"/>
</dbReference>
<feature type="transmembrane region" description="Helical" evidence="5">
    <location>
        <begin position="16"/>
        <end position="46"/>
    </location>
</feature>
<comment type="caution">
    <text evidence="7">The sequence shown here is derived from an EMBL/GenBank/DDBJ whole genome shotgun (WGS) entry which is preliminary data.</text>
</comment>
<feature type="transmembrane region" description="Helical" evidence="5">
    <location>
        <begin position="92"/>
        <end position="112"/>
    </location>
</feature>
<dbReference type="GO" id="GO:0016491">
    <property type="term" value="F:oxidoreductase activity"/>
    <property type="evidence" value="ECO:0007669"/>
    <property type="project" value="InterPro"/>
</dbReference>
<gene>
    <name evidence="7" type="ORF">H0A36_15040</name>
</gene>
<name>A0A853IBS9_9GAMM</name>
<organism evidence="7 8">
    <name type="scientific">Spartinivicinus marinus</name>
    <dbReference type="NCBI Taxonomy" id="2994442"/>
    <lineage>
        <taxon>Bacteria</taxon>
        <taxon>Pseudomonadati</taxon>
        <taxon>Pseudomonadota</taxon>
        <taxon>Gammaproteobacteria</taxon>
        <taxon>Oceanospirillales</taxon>
        <taxon>Zooshikellaceae</taxon>
        <taxon>Spartinivicinus</taxon>
    </lineage>
</organism>
<proteinExistence type="predicted"/>
<dbReference type="Proteomes" id="UP000569732">
    <property type="component" value="Unassembled WGS sequence"/>
</dbReference>
<keyword evidence="4 5" id="KW-0472">Membrane</keyword>
<comment type="subcellular location">
    <subcellularLocation>
        <location evidence="1">Membrane</location>
    </subcellularLocation>
</comment>
<protein>
    <submittedName>
        <fullName evidence="7">Sterol desaturase family protein</fullName>
    </submittedName>
</protein>
<evidence type="ECO:0000256" key="1">
    <source>
        <dbReference type="ARBA" id="ARBA00004370"/>
    </source>
</evidence>
<dbReference type="InterPro" id="IPR006694">
    <property type="entry name" value="Fatty_acid_hydroxylase"/>
</dbReference>
<evidence type="ECO:0000256" key="2">
    <source>
        <dbReference type="ARBA" id="ARBA00022692"/>
    </source>
</evidence>
<keyword evidence="2 5" id="KW-0812">Transmembrane</keyword>
<evidence type="ECO:0000313" key="8">
    <source>
        <dbReference type="Proteomes" id="UP000569732"/>
    </source>
</evidence>
<evidence type="ECO:0000313" key="7">
    <source>
        <dbReference type="EMBL" id="NYZ67331.1"/>
    </source>
</evidence>
<sequence>MHYINQLLQFWIETDWYFALLMSIMVNIVVFVSTAAILDYAIAGLISKYKVGGYIDDRPLKLNQKKMEIKNGVVACVIFGVGSLITRELFNQVWPISFVSLLIQLAAFMVFYESYSYFIHRLLHTKPFLKIHGVHHKSVRVTPWSAYSVHPVEAIFIAMSAPIFMSVFPLSLGVALILHIFGMMFTILIHSNYNLIINNTILGKISDSPQYHSVHHLLGNVNFGFVNSFWDRCFKTRF</sequence>
<dbReference type="EMBL" id="JACCKB010000024">
    <property type="protein sequence ID" value="NYZ67331.1"/>
    <property type="molecule type" value="Genomic_DNA"/>
</dbReference>
<dbReference type="RefSeq" id="WP_180569355.1">
    <property type="nucleotide sequence ID" value="NZ_JACCKB010000024.1"/>
</dbReference>
<dbReference type="GO" id="GO:0005506">
    <property type="term" value="F:iron ion binding"/>
    <property type="evidence" value="ECO:0007669"/>
    <property type="project" value="InterPro"/>
</dbReference>
<dbReference type="AlphaFoldDB" id="A0A853IBS9"/>
<feature type="transmembrane region" description="Helical" evidence="5">
    <location>
        <begin position="67"/>
        <end position="86"/>
    </location>
</feature>
<evidence type="ECO:0000259" key="6">
    <source>
        <dbReference type="Pfam" id="PF04116"/>
    </source>
</evidence>
<feature type="domain" description="Fatty acid hydroxylase" evidence="6">
    <location>
        <begin position="106"/>
        <end position="236"/>
    </location>
</feature>
<evidence type="ECO:0000256" key="4">
    <source>
        <dbReference type="ARBA" id="ARBA00023136"/>
    </source>
</evidence>
<keyword evidence="8" id="KW-1185">Reference proteome</keyword>
<dbReference type="GO" id="GO:0008610">
    <property type="term" value="P:lipid biosynthetic process"/>
    <property type="evidence" value="ECO:0007669"/>
    <property type="project" value="InterPro"/>
</dbReference>
<dbReference type="InterPro" id="IPR050307">
    <property type="entry name" value="Sterol_Desaturase_Related"/>
</dbReference>
<keyword evidence="3 5" id="KW-1133">Transmembrane helix</keyword>
<reference evidence="7 8" key="1">
    <citation type="submission" date="2020-07" db="EMBL/GenBank/DDBJ databases">
        <title>Endozoicomonas sp. nov., isolated from sediment.</title>
        <authorList>
            <person name="Gu T."/>
        </authorList>
    </citation>
    <scope>NUCLEOTIDE SEQUENCE [LARGE SCALE GENOMIC DNA]</scope>
    <source>
        <strain evidence="7 8">SM1973</strain>
    </source>
</reference>